<evidence type="ECO:0000256" key="7">
    <source>
        <dbReference type="ARBA" id="ARBA00023136"/>
    </source>
</evidence>
<evidence type="ECO:0000256" key="11">
    <source>
        <dbReference type="SAM" id="Phobius"/>
    </source>
</evidence>
<feature type="compositionally biased region" description="Basic and acidic residues" evidence="10">
    <location>
        <begin position="271"/>
        <end position="283"/>
    </location>
</feature>
<evidence type="ECO:0000256" key="2">
    <source>
        <dbReference type="ARBA" id="ARBA00009010"/>
    </source>
</evidence>
<gene>
    <name evidence="12" type="primary">ARE2_1</name>
    <name evidence="12" type="ORF">HK105_200190</name>
</gene>
<proteinExistence type="inferred from homology"/>
<dbReference type="PANTHER" id="PTHR10408">
    <property type="entry name" value="STEROL O-ACYLTRANSFERASE"/>
    <property type="match status" value="1"/>
</dbReference>
<evidence type="ECO:0000256" key="6">
    <source>
        <dbReference type="ARBA" id="ARBA00022989"/>
    </source>
</evidence>
<dbReference type="Pfam" id="PF03062">
    <property type="entry name" value="MBOAT"/>
    <property type="match status" value="1"/>
</dbReference>
<reference evidence="12 13" key="1">
    <citation type="submission" date="2023-09" db="EMBL/GenBank/DDBJ databases">
        <title>Pangenome analysis of Batrachochytrium dendrobatidis and related Chytrids.</title>
        <authorList>
            <person name="Yacoub M.N."/>
            <person name="Stajich J.E."/>
            <person name="James T.Y."/>
        </authorList>
    </citation>
    <scope>NUCLEOTIDE SEQUENCE [LARGE SCALE GENOMIC DNA]</scope>
    <source>
        <strain evidence="12 13">JEL0888</strain>
    </source>
</reference>
<keyword evidence="7 11" id="KW-0472">Membrane</keyword>
<keyword evidence="8" id="KW-0012">Acyltransferase</keyword>
<evidence type="ECO:0000313" key="13">
    <source>
        <dbReference type="Proteomes" id="UP001527925"/>
    </source>
</evidence>
<dbReference type="Proteomes" id="UP001527925">
    <property type="component" value="Unassembled WGS sequence"/>
</dbReference>
<comment type="function">
    <text evidence="9">Sterol O-acyltransferase that catalyzes the formation of stery esters.</text>
</comment>
<dbReference type="InterPro" id="IPR004299">
    <property type="entry name" value="MBOAT_fam"/>
</dbReference>
<name>A0ABR4NKR4_9FUNG</name>
<keyword evidence="3" id="KW-0808">Transferase</keyword>
<evidence type="ECO:0000256" key="8">
    <source>
        <dbReference type="ARBA" id="ARBA00023315"/>
    </source>
</evidence>
<keyword evidence="5" id="KW-0256">Endoplasmic reticulum</keyword>
<keyword evidence="4 11" id="KW-0812">Transmembrane</keyword>
<sequence>MTAESLPAAQAAEHAASTGAAGTAAAATELHAPSKATAAEAAGAAAAGAGTDAVQHAAGGAPATQAPAATAATGGSLYGAVRSFMVSPPAPPKKPAAPRVLPSRPSIFDVDRMEQAQDPLLGVFIISQVAVVLFIATSCHGHYLRTGTLFDPDVFSLFFDGLLALAFWDARLVFSAAPALLVQQFVAGGFVPLATAWPLQASWEAVWLAVWVGTIRTSSLAWPHRLVLALHMVVLLMKQHSYFAVNNEWLQSAGAGAAASSDAARQATSSEKPEAEKATPAREDVTKSLTIGNFMFWLAVPSLVYETSFRQMPHFRLIHFIYYLVWTLISAFGLYVTVDHLAYPAVRDFAVNGYINTFMLLVPAMAMYVVLIFLTISEFGLNTLAELTRFDDREFYGDWWNAIGYESFSRKWFTPVHRFLHAHVFAASRQQLGLSRPAAMVLAFTVSAFLHELVMFAVLPNLHIDLFRTQILQVTYIWMDFKMPPARASYGITSFWGGYFLGPPFWAIAYSRAFFETPAPQ</sequence>
<keyword evidence="13" id="KW-1185">Reference proteome</keyword>
<comment type="similarity">
    <text evidence="2">Belongs to the membrane-bound acyltransferase family. Sterol o-acyltransferase subfamily.</text>
</comment>
<feature type="transmembrane region" description="Helical" evidence="11">
    <location>
        <begin position="438"/>
        <end position="459"/>
    </location>
</feature>
<feature type="region of interest" description="Disordered" evidence="10">
    <location>
        <begin position="263"/>
        <end position="283"/>
    </location>
</feature>
<evidence type="ECO:0000256" key="9">
    <source>
        <dbReference type="ARBA" id="ARBA00023568"/>
    </source>
</evidence>
<evidence type="ECO:0000256" key="3">
    <source>
        <dbReference type="ARBA" id="ARBA00022679"/>
    </source>
</evidence>
<evidence type="ECO:0000256" key="1">
    <source>
        <dbReference type="ARBA" id="ARBA00004477"/>
    </source>
</evidence>
<feature type="transmembrane region" description="Helical" evidence="11">
    <location>
        <begin position="155"/>
        <end position="174"/>
    </location>
</feature>
<evidence type="ECO:0000256" key="5">
    <source>
        <dbReference type="ARBA" id="ARBA00022824"/>
    </source>
</evidence>
<evidence type="ECO:0000313" key="12">
    <source>
        <dbReference type="EMBL" id="KAL2920124.1"/>
    </source>
</evidence>
<accession>A0ABR4NKR4</accession>
<feature type="transmembrane region" description="Helical" evidence="11">
    <location>
        <begin position="488"/>
        <end position="509"/>
    </location>
</feature>
<feature type="transmembrane region" description="Helical" evidence="11">
    <location>
        <begin position="358"/>
        <end position="381"/>
    </location>
</feature>
<dbReference type="PANTHER" id="PTHR10408:SF9">
    <property type="entry name" value="STEROL O-ACYLTRANSFERASE 2-RELATED"/>
    <property type="match status" value="1"/>
</dbReference>
<keyword evidence="6 11" id="KW-1133">Transmembrane helix</keyword>
<comment type="subcellular location">
    <subcellularLocation>
        <location evidence="1">Endoplasmic reticulum membrane</location>
        <topology evidence="1">Multi-pass membrane protein</topology>
    </subcellularLocation>
</comment>
<comment type="caution">
    <text evidence="12">The sequence shown here is derived from an EMBL/GenBank/DDBJ whole genome shotgun (WGS) entry which is preliminary data.</text>
</comment>
<feature type="transmembrane region" description="Helical" evidence="11">
    <location>
        <begin position="320"/>
        <end position="338"/>
    </location>
</feature>
<feature type="transmembrane region" description="Helical" evidence="11">
    <location>
        <begin position="120"/>
        <end position="143"/>
    </location>
</feature>
<dbReference type="InterPro" id="IPR014371">
    <property type="entry name" value="Oat_ACAT_DAG_ARE"/>
</dbReference>
<protein>
    <submittedName>
        <fullName evidence="12">Sterol O-acyltransferase 2 (Sterol-ester synthase 2)</fullName>
    </submittedName>
</protein>
<evidence type="ECO:0000256" key="4">
    <source>
        <dbReference type="ARBA" id="ARBA00022692"/>
    </source>
</evidence>
<evidence type="ECO:0000256" key="10">
    <source>
        <dbReference type="SAM" id="MobiDB-lite"/>
    </source>
</evidence>
<organism evidence="12 13">
    <name type="scientific">Polyrhizophydium stewartii</name>
    <dbReference type="NCBI Taxonomy" id="2732419"/>
    <lineage>
        <taxon>Eukaryota</taxon>
        <taxon>Fungi</taxon>
        <taxon>Fungi incertae sedis</taxon>
        <taxon>Chytridiomycota</taxon>
        <taxon>Chytridiomycota incertae sedis</taxon>
        <taxon>Chytridiomycetes</taxon>
        <taxon>Rhizophydiales</taxon>
        <taxon>Rhizophydiales incertae sedis</taxon>
        <taxon>Polyrhizophydium</taxon>
    </lineage>
</organism>
<dbReference type="EMBL" id="JADGIZ020000001">
    <property type="protein sequence ID" value="KAL2920124.1"/>
    <property type="molecule type" value="Genomic_DNA"/>
</dbReference>